<accession>A0A934JUG0</accession>
<gene>
    <name evidence="2" type="ORF">I8J31_07425</name>
</gene>
<keyword evidence="3" id="KW-1185">Reference proteome</keyword>
<evidence type="ECO:0008006" key="4">
    <source>
        <dbReference type="Google" id="ProtNLM"/>
    </source>
</evidence>
<dbReference type="EMBL" id="JAEMNX010000006">
    <property type="protein sequence ID" value="MBJ7537514.1"/>
    <property type="molecule type" value="Genomic_DNA"/>
</dbReference>
<evidence type="ECO:0000313" key="3">
    <source>
        <dbReference type="Proteomes" id="UP000628710"/>
    </source>
</evidence>
<protein>
    <recommendedName>
        <fullName evidence="4">Transposase</fullName>
    </recommendedName>
</protein>
<sequence length="104" mass="12074">MAKALTPEQQRIQELEARVSRLEREKKHFKRGYRSLDVGQSRSYALIDELREQEATEVLCDLFGVPSSSYYDDLKREQKIDTERLTLRSLVTQYFNDSRGAAGS</sequence>
<proteinExistence type="predicted"/>
<name>A0A934JUG0_9GAMM</name>
<dbReference type="Proteomes" id="UP000628710">
    <property type="component" value="Unassembled WGS sequence"/>
</dbReference>
<evidence type="ECO:0000256" key="1">
    <source>
        <dbReference type="SAM" id="Coils"/>
    </source>
</evidence>
<reference evidence="2" key="1">
    <citation type="submission" date="2020-12" db="EMBL/GenBank/DDBJ databases">
        <title>Marinomonas arctica sp. nov., a psychrotolerant bacterium isolated from the Arctic.</title>
        <authorList>
            <person name="Zhang Y."/>
        </authorList>
    </citation>
    <scope>NUCLEOTIDE SEQUENCE</scope>
    <source>
        <strain evidence="2">C1424</strain>
    </source>
</reference>
<feature type="coiled-coil region" evidence="1">
    <location>
        <begin position="5"/>
        <end position="32"/>
    </location>
</feature>
<comment type="caution">
    <text evidence="2">The sequence shown here is derived from an EMBL/GenBank/DDBJ whole genome shotgun (WGS) entry which is preliminary data.</text>
</comment>
<keyword evidence="1" id="KW-0175">Coiled coil</keyword>
<evidence type="ECO:0000313" key="2">
    <source>
        <dbReference type="EMBL" id="MBJ7537514.1"/>
    </source>
</evidence>
<organism evidence="2 3">
    <name type="scientific">Marinomonas transparens</name>
    <dbReference type="NCBI Taxonomy" id="2795388"/>
    <lineage>
        <taxon>Bacteria</taxon>
        <taxon>Pseudomonadati</taxon>
        <taxon>Pseudomonadota</taxon>
        <taxon>Gammaproteobacteria</taxon>
        <taxon>Oceanospirillales</taxon>
        <taxon>Oceanospirillaceae</taxon>
        <taxon>Marinomonas</taxon>
    </lineage>
</organism>
<dbReference type="AlphaFoldDB" id="A0A934JUG0"/>